<evidence type="ECO:0000313" key="23">
    <source>
        <dbReference type="EMBL" id="TIA89253.1"/>
    </source>
</evidence>
<dbReference type="Pfam" id="PF00069">
    <property type="entry name" value="Pkinase"/>
    <property type="match status" value="1"/>
</dbReference>
<evidence type="ECO:0000256" key="15">
    <source>
        <dbReference type="PROSITE-ProRule" id="PRU01207"/>
    </source>
</evidence>
<dbReference type="PROSITE" id="PS51860">
    <property type="entry name" value="REM_1"/>
    <property type="match status" value="1"/>
</dbReference>
<dbReference type="Pfam" id="PF02185">
    <property type="entry name" value="HR1"/>
    <property type="match status" value="1"/>
</dbReference>
<evidence type="ECO:0000256" key="5">
    <source>
        <dbReference type="ARBA" id="ARBA00022679"/>
    </source>
</evidence>
<dbReference type="InterPro" id="IPR036274">
    <property type="entry name" value="HR1_rpt_sf"/>
</dbReference>
<dbReference type="GO" id="GO:0106310">
    <property type="term" value="F:protein serine kinase activity"/>
    <property type="evidence" value="ECO:0007669"/>
    <property type="project" value="RHEA"/>
</dbReference>
<dbReference type="SUPFAM" id="SSF57889">
    <property type="entry name" value="Cysteine-rich domain"/>
    <property type="match status" value="2"/>
</dbReference>
<dbReference type="PROSITE" id="PS50081">
    <property type="entry name" value="ZF_DAG_PE_2"/>
    <property type="match status" value="2"/>
</dbReference>
<dbReference type="FunFam" id="3.30.200.20:FF:000103">
    <property type="entry name" value="Protein kinase C"/>
    <property type="match status" value="1"/>
</dbReference>
<feature type="compositionally biased region" description="Polar residues" evidence="17">
    <location>
        <begin position="376"/>
        <end position="403"/>
    </location>
</feature>
<dbReference type="Pfam" id="PF00433">
    <property type="entry name" value="Pkinase_C"/>
    <property type="match status" value="1"/>
</dbReference>
<feature type="domain" description="Protein kinase" evidence="19">
    <location>
        <begin position="738"/>
        <end position="997"/>
    </location>
</feature>
<dbReference type="Gene3D" id="3.30.60.20">
    <property type="match status" value="2"/>
</dbReference>
<comment type="caution">
    <text evidence="23">The sequence shown here is derived from an EMBL/GenBank/DDBJ whole genome shotgun (WGS) entry which is preliminary data.</text>
</comment>
<dbReference type="CDD" id="cd20822">
    <property type="entry name" value="C1_ScPKC1-like_rpt1"/>
    <property type="match status" value="1"/>
</dbReference>
<dbReference type="Gene3D" id="3.30.200.20">
    <property type="entry name" value="Phosphorylase Kinase, domain 1"/>
    <property type="match status" value="1"/>
</dbReference>
<keyword evidence="3" id="KW-0723">Serine/threonine-protein kinase</keyword>
<feature type="region of interest" description="Disordered" evidence="17">
    <location>
        <begin position="600"/>
        <end position="727"/>
    </location>
</feature>
<keyword evidence="12 16" id="KW-0067">ATP-binding</keyword>
<evidence type="ECO:0000256" key="14">
    <source>
        <dbReference type="ARBA" id="ARBA00047470"/>
    </source>
</evidence>
<feature type="domain" description="Phorbol-ester/DAG-type" evidence="20">
    <location>
        <begin position="464"/>
        <end position="513"/>
    </location>
</feature>
<evidence type="ECO:0000256" key="9">
    <source>
        <dbReference type="ARBA" id="ARBA00022771"/>
    </source>
</evidence>
<evidence type="ECO:0000313" key="24">
    <source>
        <dbReference type="Proteomes" id="UP000310189"/>
    </source>
</evidence>
<dbReference type="InterPro" id="IPR000008">
    <property type="entry name" value="C2_dom"/>
</dbReference>
<dbReference type="CDD" id="cd20823">
    <property type="entry name" value="C1_ScPKC1-like_rpt2"/>
    <property type="match status" value="1"/>
</dbReference>
<evidence type="ECO:0000256" key="7">
    <source>
        <dbReference type="ARBA" id="ARBA00022737"/>
    </source>
</evidence>
<dbReference type="PROSITE" id="PS51285">
    <property type="entry name" value="AGC_KINASE_CTER"/>
    <property type="match status" value="1"/>
</dbReference>
<feature type="compositionally biased region" description="Low complexity" evidence="17">
    <location>
        <begin position="705"/>
        <end position="721"/>
    </location>
</feature>
<keyword evidence="7" id="KW-0677">Repeat</keyword>
<gene>
    <name evidence="23" type="ORF">E3P99_02162</name>
</gene>
<dbReference type="PROSITE" id="PS00108">
    <property type="entry name" value="PROTEIN_KINASE_ST"/>
    <property type="match status" value="1"/>
</dbReference>
<dbReference type="SUPFAM" id="SSF49562">
    <property type="entry name" value="C2 domain (Calcium/lipid-binding domain, CaLB)"/>
    <property type="match status" value="1"/>
</dbReference>
<dbReference type="SMART" id="SM00742">
    <property type="entry name" value="Hr1"/>
    <property type="match status" value="2"/>
</dbReference>
<evidence type="ECO:0000259" key="20">
    <source>
        <dbReference type="PROSITE" id="PS50081"/>
    </source>
</evidence>
<evidence type="ECO:0000256" key="10">
    <source>
        <dbReference type="ARBA" id="ARBA00022777"/>
    </source>
</evidence>
<dbReference type="InterPro" id="IPR002219">
    <property type="entry name" value="PKC_DAG/PE"/>
</dbReference>
<dbReference type="Gene3D" id="2.60.40.150">
    <property type="entry name" value="C2 domain"/>
    <property type="match status" value="1"/>
</dbReference>
<dbReference type="SMART" id="SM00220">
    <property type="entry name" value="S_TKc"/>
    <property type="match status" value="1"/>
</dbReference>
<keyword evidence="4" id="KW-0597">Phosphoprotein</keyword>
<dbReference type="EC" id="2.7.11.13" evidence="2"/>
<evidence type="ECO:0000256" key="12">
    <source>
        <dbReference type="ARBA" id="ARBA00022840"/>
    </source>
</evidence>
<dbReference type="PROSITE" id="PS50011">
    <property type="entry name" value="PROTEIN_KINASE_DOM"/>
    <property type="match status" value="1"/>
</dbReference>
<evidence type="ECO:0000256" key="16">
    <source>
        <dbReference type="PROSITE-ProRule" id="PRU10141"/>
    </source>
</evidence>
<feature type="binding site" evidence="16">
    <location>
        <position position="767"/>
    </location>
    <ligand>
        <name>ATP</name>
        <dbReference type="ChEBI" id="CHEBI:30616"/>
    </ligand>
</feature>
<dbReference type="PROSITE" id="PS50004">
    <property type="entry name" value="C2"/>
    <property type="match status" value="1"/>
</dbReference>
<dbReference type="FunFam" id="1.10.510.10:FF:000101">
    <property type="entry name" value="Protein kinase C"/>
    <property type="match status" value="1"/>
</dbReference>
<proteinExistence type="inferred from homology"/>
<evidence type="ECO:0000256" key="13">
    <source>
        <dbReference type="ARBA" id="ARBA00047272"/>
    </source>
</evidence>
<dbReference type="SUPFAM" id="SSF56112">
    <property type="entry name" value="Protein kinase-like (PK-like)"/>
    <property type="match status" value="1"/>
</dbReference>
<dbReference type="InterPro" id="IPR000961">
    <property type="entry name" value="AGC-kinase_C"/>
</dbReference>
<protein>
    <recommendedName>
        <fullName evidence="2">protein kinase C</fullName>
        <ecNumber evidence="2">2.7.11.13</ecNumber>
    </recommendedName>
</protein>
<dbReference type="CDD" id="cd05570">
    <property type="entry name" value="STKc_PKC"/>
    <property type="match status" value="1"/>
</dbReference>
<dbReference type="AlphaFoldDB" id="A0A4V4LT73"/>
<dbReference type="PROSITE" id="PS00107">
    <property type="entry name" value="PROTEIN_KINASE_ATP"/>
    <property type="match status" value="1"/>
</dbReference>
<evidence type="ECO:0000259" key="18">
    <source>
        <dbReference type="PROSITE" id="PS50004"/>
    </source>
</evidence>
<evidence type="ECO:0000256" key="8">
    <source>
        <dbReference type="ARBA" id="ARBA00022741"/>
    </source>
</evidence>
<comment type="similarity">
    <text evidence="1">Belongs to the protein kinase superfamily. AGC Ser/Thr protein kinase family. PKC subfamily.</text>
</comment>
<feature type="compositionally biased region" description="Low complexity" evidence="17">
    <location>
        <begin position="603"/>
        <end position="617"/>
    </location>
</feature>
<dbReference type="InterPro" id="IPR046349">
    <property type="entry name" value="C1-like_sf"/>
</dbReference>
<keyword evidence="24" id="KW-1185">Reference proteome</keyword>
<feature type="domain" description="AGC-kinase C-terminal" evidence="21">
    <location>
        <begin position="998"/>
        <end position="1064"/>
    </location>
</feature>
<dbReference type="InterPro" id="IPR000719">
    <property type="entry name" value="Prot_kinase_dom"/>
</dbReference>
<organism evidence="23 24">
    <name type="scientific">Wallemia hederae</name>
    <dbReference type="NCBI Taxonomy" id="1540922"/>
    <lineage>
        <taxon>Eukaryota</taxon>
        <taxon>Fungi</taxon>
        <taxon>Dikarya</taxon>
        <taxon>Basidiomycota</taxon>
        <taxon>Wallemiomycotina</taxon>
        <taxon>Wallemiomycetes</taxon>
        <taxon>Wallemiales</taxon>
        <taxon>Wallemiaceae</taxon>
        <taxon>Wallemia</taxon>
    </lineage>
</organism>
<keyword evidence="6" id="KW-0479">Metal-binding</keyword>
<evidence type="ECO:0000259" key="22">
    <source>
        <dbReference type="PROSITE" id="PS51860"/>
    </source>
</evidence>
<dbReference type="Gene3D" id="1.10.510.10">
    <property type="entry name" value="Transferase(Phosphotransferase) domain 1"/>
    <property type="match status" value="1"/>
</dbReference>
<dbReference type="Pfam" id="PF00168">
    <property type="entry name" value="C2"/>
    <property type="match status" value="1"/>
</dbReference>
<keyword evidence="8 16" id="KW-0547">Nucleotide-binding</keyword>
<dbReference type="InterPro" id="IPR017441">
    <property type="entry name" value="Protein_kinase_ATP_BS"/>
</dbReference>
<dbReference type="SMART" id="SM00133">
    <property type="entry name" value="S_TK_X"/>
    <property type="match status" value="1"/>
</dbReference>
<feature type="compositionally biased region" description="Basic and acidic residues" evidence="17">
    <location>
        <begin position="619"/>
        <end position="640"/>
    </location>
</feature>
<evidence type="ECO:0000259" key="19">
    <source>
        <dbReference type="PROSITE" id="PS50011"/>
    </source>
</evidence>
<evidence type="ECO:0000256" key="11">
    <source>
        <dbReference type="ARBA" id="ARBA00022833"/>
    </source>
</evidence>
<dbReference type="Pfam" id="PF00130">
    <property type="entry name" value="C1_1"/>
    <property type="match status" value="2"/>
</dbReference>
<dbReference type="PROSITE" id="PS00479">
    <property type="entry name" value="ZF_DAG_PE_1"/>
    <property type="match status" value="2"/>
</dbReference>
<dbReference type="PANTHER" id="PTHR24351">
    <property type="entry name" value="RIBOSOMAL PROTEIN S6 KINASE"/>
    <property type="match status" value="1"/>
</dbReference>
<reference evidence="23 24" key="1">
    <citation type="submission" date="2019-03" db="EMBL/GenBank/DDBJ databases">
        <title>Sequencing 23 genomes of Wallemia ichthyophaga.</title>
        <authorList>
            <person name="Gostincar C."/>
        </authorList>
    </citation>
    <scope>NUCLEOTIDE SEQUENCE [LARGE SCALE GENOMIC DNA]</scope>
    <source>
        <strain evidence="23 24">EXF-5753</strain>
    </source>
</reference>
<name>A0A4V4LT73_9BASI</name>
<keyword evidence="11" id="KW-0862">Zinc</keyword>
<dbReference type="OrthoDB" id="63267at2759"/>
<dbReference type="InterPro" id="IPR011072">
    <property type="entry name" value="HR1_rho-bd"/>
</dbReference>
<dbReference type="SMART" id="SM00239">
    <property type="entry name" value="C2"/>
    <property type="match status" value="1"/>
</dbReference>
<evidence type="ECO:0000256" key="1">
    <source>
        <dbReference type="ARBA" id="ARBA00005490"/>
    </source>
</evidence>
<comment type="catalytic activity">
    <reaction evidence="13">
        <text>L-threonyl-[protein] + ATP = O-phospho-L-threonyl-[protein] + ADP + H(+)</text>
        <dbReference type="Rhea" id="RHEA:46608"/>
        <dbReference type="Rhea" id="RHEA-COMP:11060"/>
        <dbReference type="Rhea" id="RHEA-COMP:11605"/>
        <dbReference type="ChEBI" id="CHEBI:15378"/>
        <dbReference type="ChEBI" id="CHEBI:30013"/>
        <dbReference type="ChEBI" id="CHEBI:30616"/>
        <dbReference type="ChEBI" id="CHEBI:61977"/>
        <dbReference type="ChEBI" id="CHEBI:456216"/>
        <dbReference type="EC" id="2.7.11.13"/>
    </reaction>
</comment>
<feature type="region of interest" description="Disordered" evidence="17">
    <location>
        <begin position="91"/>
        <end position="114"/>
    </location>
</feature>
<keyword evidence="9" id="KW-0863">Zinc-finger</keyword>
<evidence type="ECO:0000259" key="21">
    <source>
        <dbReference type="PROSITE" id="PS51285"/>
    </source>
</evidence>
<dbReference type="GO" id="GO:0007165">
    <property type="term" value="P:signal transduction"/>
    <property type="evidence" value="ECO:0007669"/>
    <property type="project" value="InterPro"/>
</dbReference>
<feature type="domain" description="C2" evidence="18">
    <location>
        <begin position="220"/>
        <end position="356"/>
    </location>
</feature>
<keyword evidence="15" id="KW-0175">Coiled coil</keyword>
<dbReference type="InterPro" id="IPR011009">
    <property type="entry name" value="Kinase-like_dom_sf"/>
</dbReference>
<evidence type="ECO:0000256" key="6">
    <source>
        <dbReference type="ARBA" id="ARBA00022723"/>
    </source>
</evidence>
<feature type="region of interest" description="Disordered" evidence="17">
    <location>
        <begin position="365"/>
        <end position="404"/>
    </location>
</feature>
<feature type="domain" description="Phorbol-ester/DAG-type" evidence="20">
    <location>
        <begin position="532"/>
        <end position="582"/>
    </location>
</feature>
<dbReference type="Gene3D" id="1.10.287.160">
    <property type="entry name" value="HR1 repeat"/>
    <property type="match status" value="1"/>
</dbReference>
<feature type="domain" description="REM-1" evidence="22">
    <location>
        <begin position="143"/>
        <end position="220"/>
    </location>
</feature>
<feature type="compositionally biased region" description="Basic and acidic residues" evidence="17">
    <location>
        <begin position="659"/>
        <end position="668"/>
    </location>
</feature>
<dbReference type="InterPro" id="IPR035892">
    <property type="entry name" value="C2_domain_sf"/>
</dbReference>
<dbReference type="GO" id="GO:0008270">
    <property type="term" value="F:zinc ion binding"/>
    <property type="evidence" value="ECO:0007669"/>
    <property type="project" value="UniProtKB-KW"/>
</dbReference>
<keyword evidence="5" id="KW-0808">Transferase</keyword>
<comment type="catalytic activity">
    <reaction evidence="14">
        <text>L-seryl-[protein] + ATP = O-phospho-L-seryl-[protein] + ADP + H(+)</text>
        <dbReference type="Rhea" id="RHEA:17989"/>
        <dbReference type="Rhea" id="RHEA-COMP:9863"/>
        <dbReference type="Rhea" id="RHEA-COMP:11604"/>
        <dbReference type="ChEBI" id="CHEBI:15378"/>
        <dbReference type="ChEBI" id="CHEBI:29999"/>
        <dbReference type="ChEBI" id="CHEBI:30616"/>
        <dbReference type="ChEBI" id="CHEBI:83421"/>
        <dbReference type="ChEBI" id="CHEBI:456216"/>
        <dbReference type="EC" id="2.7.11.13"/>
    </reaction>
</comment>
<evidence type="ECO:0000256" key="2">
    <source>
        <dbReference type="ARBA" id="ARBA00012429"/>
    </source>
</evidence>
<dbReference type="Proteomes" id="UP000310189">
    <property type="component" value="Unassembled WGS sequence"/>
</dbReference>
<dbReference type="EMBL" id="SPNW01000029">
    <property type="protein sequence ID" value="TIA89253.1"/>
    <property type="molecule type" value="Genomic_DNA"/>
</dbReference>
<evidence type="ECO:0000256" key="17">
    <source>
        <dbReference type="SAM" id="MobiDB-lite"/>
    </source>
</evidence>
<dbReference type="SMART" id="SM00109">
    <property type="entry name" value="C1"/>
    <property type="match status" value="2"/>
</dbReference>
<keyword evidence="10" id="KW-0418">Kinase</keyword>
<dbReference type="InterPro" id="IPR017892">
    <property type="entry name" value="Pkinase_C"/>
</dbReference>
<dbReference type="SUPFAM" id="SSF46585">
    <property type="entry name" value="HR1 repeat"/>
    <property type="match status" value="1"/>
</dbReference>
<sequence>MVKEGINLEIQRKELDDKVKSVHYKLSTERTMLDSAQKMRNAHMGNAMARSLVETQIREAQRNVTFFEDTLRDLVERRKRLVERELPKVPGDEEATAAATPAPAIERDSSKRGGKTQISNFGQLRCCLIQIDLLIHSFPELTKEDCPTTPAKVSLMLHQLDYKLAREQHYKAGIEKMALLYSAEGDKRSRGETQLKKVESDAKMAILRQALRRYQNLYVAPAAESVGLDEPAKVDGLRKPLSGTLRVQIKSARDLNHKLISNQSSRSHRQPALETLVLIKVGEDTPPVRTRAARSTGHNVWNESFEVPVDKINEVEIAIHERQAGASDSGVPIGLMWIKVSDLVEELRRKKADAEATALLERMNQQGSLDRPGQPPQQLSSVDGPNDLSPNTPNLSANQSLTKASPRLDDEGVEGWFSVQPAGAIALKLNFVKQNVRKRPAENNGLGRQGAVRKRKGQVHEMNGHAFVQKQFITNVIKCAYCDDFVLDGRVYRCDDCRYTCHRSCYEKVVTKCVSKQESGEKDEDKVKHRIPHRLAPISSLTPNWCCHCGEIINPLSKKARKCSDCPVTCHAECAHLLPDFCGMSMVTANSLLRQMQAIGAAKKQPSKPTKPLPTKTASNERMERERKDKATEEIEKGAQKMDIASPQEPVAQVPTPKEQAKPQRVEVPRPYPPPSQVPQAQVPSPTPYSRQHPGQPYRAPPPQFQQQQQQRVQPKPAQQVSTTAPSTVQRRVGLDNFNFIAVIGKGNFGKVMLAEEKRSSSLYAIKVLKKEFIIENDEVESTRSERRVLLSAAKQRHPFLLDLHSCFQTETRIYFVMEYVSGGDLMLHIQRQQFTPRQAKFYASEVLLALEYFHQEGIIYRDLKLDNILLTLDGHVKVADYGLCKENMGYGNTTSTFCGTPEFMAPEILLEQRYGRGVDWWAFGVLIYEMLLGQSPFRGDDEDEIFDAILEDEPLYPIHMPRDSVSLLQRLLTRDPLKRLGAGEADAEDIKAHAYFRDVNFDDVLNKRIPPPFRPSIGSATDISNFDTEFTREQPTLTPVQGQLTEADQAEFAGFSWIAPWAE</sequence>
<evidence type="ECO:0000256" key="4">
    <source>
        <dbReference type="ARBA" id="ARBA00022553"/>
    </source>
</evidence>
<dbReference type="GO" id="GO:0005524">
    <property type="term" value="F:ATP binding"/>
    <property type="evidence" value="ECO:0007669"/>
    <property type="project" value="UniProtKB-UniRule"/>
</dbReference>
<dbReference type="GO" id="GO:0004697">
    <property type="term" value="F:diacylglycerol-dependent serine/threonine kinase activity"/>
    <property type="evidence" value="ECO:0007669"/>
    <property type="project" value="UniProtKB-EC"/>
</dbReference>
<accession>A0A4V4LT73</accession>
<dbReference type="InterPro" id="IPR008271">
    <property type="entry name" value="Ser/Thr_kinase_AS"/>
</dbReference>
<evidence type="ECO:0000256" key="3">
    <source>
        <dbReference type="ARBA" id="ARBA00022527"/>
    </source>
</evidence>